<keyword evidence="4" id="KW-0255">Endonuclease</keyword>
<sequence length="255" mass="27334">MSGHQPRPAGVTSVTLRRLGLLPAALLTALALTACTAEPSEADDPKAAVPPSSTPAPSGAPGGPPEGGLLLADAIRKIPVAEEKRTGYKRDSFKHWVDEDTDGCQTRQEVLIAEAVTAPEQGARCALTGGSWLSYYDEVEVTDAKRLDIDHMVPLAEAWDSGAHDWTPERREAYANDLSAERSLVAVTAKTNRSKADKDPAAWMPPAESARCTYLVDWTATKLRWSLAADETEQAALLELAEPCTDKTVDFEAAP</sequence>
<keyword evidence="5" id="KW-1185">Reference proteome</keyword>
<feature type="chain" id="PRO_5045933961" evidence="2">
    <location>
        <begin position="37"/>
        <end position="255"/>
    </location>
</feature>
<feature type="compositionally biased region" description="Low complexity" evidence="1">
    <location>
        <begin position="47"/>
        <end position="59"/>
    </location>
</feature>
<name>A0ABX7JE97_9ACTN</name>
<evidence type="ECO:0000256" key="1">
    <source>
        <dbReference type="SAM" id="MobiDB-lite"/>
    </source>
</evidence>
<reference evidence="4 5" key="1">
    <citation type="submission" date="2021-02" db="EMBL/GenBank/DDBJ databases">
        <title>FDA dAtabase for Regulatory Grade micrObial Sequences (FDA-ARGOS): Supporting development and validation of Infectious Disease Dx tests.</title>
        <authorList>
            <person name="Sproer C."/>
            <person name="Gronow S."/>
            <person name="Severitt S."/>
            <person name="Schroder I."/>
            <person name="Tallon L."/>
            <person name="Sadzewicz L."/>
            <person name="Zhao X."/>
            <person name="Boylan J."/>
            <person name="Ott S."/>
            <person name="Bowen H."/>
            <person name="Vavikolanu K."/>
            <person name="Mehta A."/>
            <person name="Aluvathingal J."/>
            <person name="Nadendla S."/>
            <person name="Lowell S."/>
            <person name="Myers T."/>
            <person name="Yan Y."/>
            <person name="Sichtig H."/>
        </authorList>
    </citation>
    <scope>NUCLEOTIDE SEQUENCE [LARGE SCALE GENOMIC DNA]</scope>
    <source>
        <strain evidence="4 5">FDAARGOS_1211</strain>
        <plasmid evidence="4 5">unnamed1</plasmid>
    </source>
</reference>
<geneLocation type="plasmid" evidence="4 5">
    <name>unnamed1</name>
</geneLocation>
<organism evidence="4 5">
    <name type="scientific">Streptomyces californicus</name>
    <dbReference type="NCBI Taxonomy" id="67351"/>
    <lineage>
        <taxon>Bacteria</taxon>
        <taxon>Bacillati</taxon>
        <taxon>Actinomycetota</taxon>
        <taxon>Actinomycetes</taxon>
        <taxon>Kitasatosporales</taxon>
        <taxon>Streptomycetaceae</taxon>
        <taxon>Streptomyces</taxon>
    </lineage>
</organism>
<dbReference type="Proteomes" id="UP000598054">
    <property type="component" value="Plasmid unnamed1"/>
</dbReference>
<dbReference type="PANTHER" id="PTHR24094:SF15">
    <property type="entry name" value="AMP-DEPENDENT SYNTHETASE_LIGASE DOMAIN-CONTAINING PROTEIN-RELATED"/>
    <property type="match status" value="1"/>
</dbReference>
<proteinExistence type="predicted"/>
<keyword evidence="4" id="KW-0540">Nuclease</keyword>
<dbReference type="PANTHER" id="PTHR24094">
    <property type="entry name" value="SECRETED PROTEIN"/>
    <property type="match status" value="1"/>
</dbReference>
<evidence type="ECO:0000259" key="3">
    <source>
        <dbReference type="Pfam" id="PF07510"/>
    </source>
</evidence>
<evidence type="ECO:0000313" key="5">
    <source>
        <dbReference type="Proteomes" id="UP000598054"/>
    </source>
</evidence>
<evidence type="ECO:0000256" key="2">
    <source>
        <dbReference type="SAM" id="SignalP"/>
    </source>
</evidence>
<feature type="signal peptide" evidence="2">
    <location>
        <begin position="1"/>
        <end position="36"/>
    </location>
</feature>
<dbReference type="GO" id="GO:0004519">
    <property type="term" value="F:endonuclease activity"/>
    <property type="evidence" value="ECO:0007669"/>
    <property type="project" value="UniProtKB-KW"/>
</dbReference>
<accession>A0ABX7JE97</accession>
<keyword evidence="4" id="KW-0378">Hydrolase</keyword>
<dbReference type="Pfam" id="PF07510">
    <property type="entry name" value="GmrSD_C"/>
    <property type="match status" value="1"/>
</dbReference>
<feature type="domain" description="GmrSD restriction endonucleases C-terminal" evidence="3">
    <location>
        <begin position="135"/>
        <end position="239"/>
    </location>
</feature>
<dbReference type="GeneID" id="63984808"/>
<dbReference type="PROSITE" id="PS51257">
    <property type="entry name" value="PROKAR_LIPOPROTEIN"/>
    <property type="match status" value="1"/>
</dbReference>
<evidence type="ECO:0000313" key="4">
    <source>
        <dbReference type="EMBL" id="QRV45945.1"/>
    </source>
</evidence>
<protein>
    <submittedName>
        <fullName evidence="4">HNH endonuclease</fullName>
    </submittedName>
</protein>
<dbReference type="InterPro" id="IPR011089">
    <property type="entry name" value="GmrSD_C"/>
</dbReference>
<keyword evidence="2" id="KW-0732">Signal</keyword>
<gene>
    <name evidence="4" type="ORF">I6J41_34830</name>
</gene>
<keyword evidence="4" id="KW-0614">Plasmid</keyword>
<dbReference type="EMBL" id="CP070250">
    <property type="protein sequence ID" value="QRV45945.1"/>
    <property type="molecule type" value="Genomic_DNA"/>
</dbReference>
<dbReference type="RefSeq" id="WP_199807708.1">
    <property type="nucleotide sequence ID" value="NZ_CP070241.1"/>
</dbReference>
<feature type="region of interest" description="Disordered" evidence="1">
    <location>
        <begin position="37"/>
        <end position="69"/>
    </location>
</feature>